<dbReference type="Gene3D" id="3.30.420.10">
    <property type="entry name" value="Ribonuclease H-like superfamily/Ribonuclease H"/>
    <property type="match status" value="1"/>
</dbReference>
<dbReference type="CDD" id="cd09275">
    <property type="entry name" value="RNase_HI_RT_DIRS1"/>
    <property type="match status" value="1"/>
</dbReference>
<dbReference type="AlphaFoldDB" id="A0A5J4W2A6"/>
<evidence type="ECO:0000313" key="1">
    <source>
        <dbReference type="EMBL" id="KAA6389037.1"/>
    </source>
</evidence>
<dbReference type="InterPro" id="IPR036397">
    <property type="entry name" value="RNaseH_sf"/>
</dbReference>
<name>A0A5J4W2A6_9EUKA</name>
<evidence type="ECO:0008006" key="3">
    <source>
        <dbReference type="Google" id="ProtNLM"/>
    </source>
</evidence>
<dbReference type="EMBL" id="SNRW01003741">
    <property type="protein sequence ID" value="KAA6389037.1"/>
    <property type="molecule type" value="Genomic_DNA"/>
</dbReference>
<reference evidence="1 2" key="1">
    <citation type="submission" date="2019-03" db="EMBL/GenBank/DDBJ databases">
        <title>Single cell metagenomics reveals metabolic interactions within the superorganism composed of flagellate Streblomastix strix and complex community of Bacteroidetes bacteria on its surface.</title>
        <authorList>
            <person name="Treitli S.C."/>
            <person name="Kolisko M."/>
            <person name="Husnik F."/>
            <person name="Keeling P."/>
            <person name="Hampl V."/>
        </authorList>
    </citation>
    <scope>NUCLEOTIDE SEQUENCE [LARGE SCALE GENOMIC DNA]</scope>
    <source>
        <strain evidence="1">ST1C</strain>
    </source>
</reference>
<dbReference type="Proteomes" id="UP000324800">
    <property type="component" value="Unassembled WGS sequence"/>
</dbReference>
<dbReference type="SUPFAM" id="SSF56672">
    <property type="entry name" value="DNA/RNA polymerases"/>
    <property type="match status" value="1"/>
</dbReference>
<proteinExistence type="predicted"/>
<sequence>AYSDDLIFLRQCKEQLQLQVPQIVNKLGSLGWGISEDKSQLIPTQKVESLGWVVNSSEDQISMTIQGRAEMIIILLKWRKISQLQYPMKIKYLANMIGKINLLRLQFKQEGLHMRILNQMKRKAAQTYGWKGYLWMSRRVLPEIFWRINQVRNNKPIRATILLIEAILRTDASEDGWGTELKILSSKMKIKESGKWTKENWRLTSSNLRETAAILLGIRKLEHYSIVVKISSLRIEKDNAVAAFNIRREAAATALVKLIDRVLQEAERLEIQLTSLHVPGKENQAADSLSRLKISRDYIFNPTLLSEALELLQIQPSIDITEQTRQRRRNRTVHTSKVDGTSLVDRLVKNDDIKCSSRSVPRVVKNWGRNKKEKETSTTRQIINLSAGNKEGEALFKQILEERGLNETSIKRAINSQHSILIKPRERYGQFKEYWDQTGRQLTEIKSQKDSELELINYIIYLKDQNASLAITIESINAISILLKSQVHHDTKINGKMLKLTMKKPKAKVKQPIKETTSYNISTLLIIIEKHALVIEQLYEEQFIGCTFTSIMAFCTLRMVEVLRANVTENDDGRWNINTEMWKGDEVGAEIIFKPLDNEAICPTFWLRHWLNRIERPQNIQLVWYLVKTGRQATEEQTSKAIHWVMKQAGVENNPAVTTIRAASITKAFSLGFSKIAIVRFSRHVDTSKITLKSYDKNNNDEVRKKISIL</sequence>
<dbReference type="InterPro" id="IPR043502">
    <property type="entry name" value="DNA/RNA_pol_sf"/>
</dbReference>
<dbReference type="SUPFAM" id="SSF56349">
    <property type="entry name" value="DNA breaking-rejoining enzymes"/>
    <property type="match status" value="1"/>
</dbReference>
<gene>
    <name evidence="1" type="ORF">EZS28_015435</name>
</gene>
<evidence type="ECO:0000313" key="2">
    <source>
        <dbReference type="Proteomes" id="UP000324800"/>
    </source>
</evidence>
<dbReference type="InterPro" id="IPR052055">
    <property type="entry name" value="Hepadnavirus_pol/RT"/>
</dbReference>
<dbReference type="OrthoDB" id="6083831at2759"/>
<comment type="caution">
    <text evidence="1">The sequence shown here is derived from an EMBL/GenBank/DDBJ whole genome shotgun (WGS) entry which is preliminary data.</text>
</comment>
<organism evidence="1 2">
    <name type="scientific">Streblomastix strix</name>
    <dbReference type="NCBI Taxonomy" id="222440"/>
    <lineage>
        <taxon>Eukaryota</taxon>
        <taxon>Metamonada</taxon>
        <taxon>Preaxostyla</taxon>
        <taxon>Oxymonadida</taxon>
        <taxon>Streblomastigidae</taxon>
        <taxon>Streblomastix</taxon>
    </lineage>
</organism>
<dbReference type="GO" id="GO:0003677">
    <property type="term" value="F:DNA binding"/>
    <property type="evidence" value="ECO:0007669"/>
    <property type="project" value="InterPro"/>
</dbReference>
<dbReference type="PANTHER" id="PTHR33050">
    <property type="entry name" value="REVERSE TRANSCRIPTASE DOMAIN-CONTAINING PROTEIN"/>
    <property type="match status" value="1"/>
</dbReference>
<dbReference type="InterPro" id="IPR011010">
    <property type="entry name" value="DNA_brk_join_enz"/>
</dbReference>
<protein>
    <recommendedName>
        <fullName evidence="3">Reverse transcriptase domain-containing protein</fullName>
    </recommendedName>
</protein>
<feature type="non-terminal residue" evidence="1">
    <location>
        <position position="1"/>
    </location>
</feature>
<accession>A0A5J4W2A6</accession>
<dbReference type="PANTHER" id="PTHR33050:SF7">
    <property type="entry name" value="RIBONUCLEASE H"/>
    <property type="match status" value="1"/>
</dbReference>